<evidence type="ECO:0000259" key="8">
    <source>
        <dbReference type="PROSITE" id="PS50928"/>
    </source>
</evidence>
<evidence type="ECO:0000256" key="4">
    <source>
        <dbReference type="ARBA" id="ARBA00022692"/>
    </source>
</evidence>
<evidence type="ECO:0000256" key="3">
    <source>
        <dbReference type="ARBA" id="ARBA00022475"/>
    </source>
</evidence>
<evidence type="ECO:0000256" key="5">
    <source>
        <dbReference type="ARBA" id="ARBA00022989"/>
    </source>
</evidence>
<dbReference type="AlphaFoldDB" id="A0A7G9GDS4"/>
<dbReference type="GO" id="GO:0055085">
    <property type="term" value="P:transmembrane transport"/>
    <property type="evidence" value="ECO:0007669"/>
    <property type="project" value="InterPro"/>
</dbReference>
<feature type="transmembrane region" description="Helical" evidence="7">
    <location>
        <begin position="170"/>
        <end position="189"/>
    </location>
</feature>
<name>A0A7G9GDS4_9FIRM</name>
<proteinExistence type="inferred from homology"/>
<organism evidence="9 10">
    <name type="scientific">Wansuia hejianensis</name>
    <dbReference type="NCBI Taxonomy" id="2763667"/>
    <lineage>
        <taxon>Bacteria</taxon>
        <taxon>Bacillati</taxon>
        <taxon>Bacillota</taxon>
        <taxon>Clostridia</taxon>
        <taxon>Lachnospirales</taxon>
        <taxon>Lachnospiraceae</taxon>
        <taxon>Wansuia</taxon>
    </lineage>
</organism>
<dbReference type="InterPro" id="IPR035906">
    <property type="entry name" value="MetI-like_sf"/>
</dbReference>
<dbReference type="PANTHER" id="PTHR43386:SF1">
    <property type="entry name" value="D,D-DIPEPTIDE TRANSPORT SYSTEM PERMEASE PROTEIN DDPC-RELATED"/>
    <property type="match status" value="1"/>
</dbReference>
<accession>A0A7G9GDS4</accession>
<protein>
    <submittedName>
        <fullName evidence="9">ABC transporter permease</fullName>
    </submittedName>
</protein>
<dbReference type="KEGG" id="whj:H9Q79_01235"/>
<dbReference type="Proteomes" id="UP000515860">
    <property type="component" value="Chromosome"/>
</dbReference>
<dbReference type="GO" id="GO:0005886">
    <property type="term" value="C:plasma membrane"/>
    <property type="evidence" value="ECO:0007669"/>
    <property type="project" value="UniProtKB-SubCell"/>
</dbReference>
<dbReference type="CDD" id="cd06261">
    <property type="entry name" value="TM_PBP2"/>
    <property type="match status" value="1"/>
</dbReference>
<keyword evidence="4 7" id="KW-0812">Transmembrane</keyword>
<comment type="subcellular location">
    <subcellularLocation>
        <location evidence="1 7">Cell membrane</location>
        <topology evidence="1 7">Multi-pass membrane protein</topology>
    </subcellularLocation>
</comment>
<keyword evidence="5 7" id="KW-1133">Transmembrane helix</keyword>
<evidence type="ECO:0000256" key="1">
    <source>
        <dbReference type="ARBA" id="ARBA00004651"/>
    </source>
</evidence>
<evidence type="ECO:0000256" key="7">
    <source>
        <dbReference type="RuleBase" id="RU363032"/>
    </source>
</evidence>
<sequence>MRKKTKRRKSRYTSFIICLVLAVLFTLFSVCAGKFAPYDPLETDYANMLAAPSSGHLFGTDQLGRDLFSRILYGGQTSLLIAYLVTAIISVLGILIGIVSGLAGGAVDSVIMRLVDVLMAFPGNIFVLAMVAVMGTGIQNLIIAMCFTGWTKYTRASRSLVLSIKNGDYILQARLGGASTFKIMGTYIMPNVIPSLLVLIAQDIGGKLLAIAGLSLLGLGSKPPTPEWGFMLSEGRNYMSAAPWLLIFPGLIILINVIIFNLLGDSLRDIMDPHYK</sequence>
<evidence type="ECO:0000313" key="9">
    <source>
        <dbReference type="EMBL" id="QNM08956.1"/>
    </source>
</evidence>
<evidence type="ECO:0000313" key="10">
    <source>
        <dbReference type="Proteomes" id="UP000515860"/>
    </source>
</evidence>
<feature type="transmembrane region" description="Helical" evidence="7">
    <location>
        <begin position="80"/>
        <end position="104"/>
    </location>
</feature>
<keyword evidence="2 7" id="KW-0813">Transport</keyword>
<dbReference type="PANTHER" id="PTHR43386">
    <property type="entry name" value="OLIGOPEPTIDE TRANSPORT SYSTEM PERMEASE PROTEIN APPC"/>
    <property type="match status" value="1"/>
</dbReference>
<dbReference type="Gene3D" id="1.10.3720.10">
    <property type="entry name" value="MetI-like"/>
    <property type="match status" value="1"/>
</dbReference>
<comment type="similarity">
    <text evidence="7">Belongs to the binding-protein-dependent transport system permease family.</text>
</comment>
<keyword evidence="6 7" id="KW-0472">Membrane</keyword>
<feature type="transmembrane region" description="Helical" evidence="7">
    <location>
        <begin position="196"/>
        <end position="221"/>
    </location>
</feature>
<dbReference type="EMBL" id="CP060635">
    <property type="protein sequence ID" value="QNM08956.1"/>
    <property type="molecule type" value="Genomic_DNA"/>
</dbReference>
<evidence type="ECO:0000256" key="6">
    <source>
        <dbReference type="ARBA" id="ARBA00023136"/>
    </source>
</evidence>
<keyword evidence="10" id="KW-1185">Reference proteome</keyword>
<dbReference type="InterPro" id="IPR050366">
    <property type="entry name" value="BP-dependent_transpt_permease"/>
</dbReference>
<dbReference type="SUPFAM" id="SSF161098">
    <property type="entry name" value="MetI-like"/>
    <property type="match status" value="1"/>
</dbReference>
<evidence type="ECO:0000256" key="2">
    <source>
        <dbReference type="ARBA" id="ARBA00022448"/>
    </source>
</evidence>
<dbReference type="PROSITE" id="PS50928">
    <property type="entry name" value="ABC_TM1"/>
    <property type="match status" value="1"/>
</dbReference>
<keyword evidence="3" id="KW-1003">Cell membrane</keyword>
<gene>
    <name evidence="9" type="ORF">H9Q79_01235</name>
</gene>
<feature type="transmembrane region" description="Helical" evidence="7">
    <location>
        <begin position="125"/>
        <end position="150"/>
    </location>
</feature>
<dbReference type="RefSeq" id="WP_118648483.1">
    <property type="nucleotide sequence ID" value="NZ_CP060635.1"/>
</dbReference>
<reference evidence="9 10" key="1">
    <citation type="submission" date="2020-08" db="EMBL/GenBank/DDBJ databases">
        <authorList>
            <person name="Liu C."/>
            <person name="Sun Q."/>
        </authorList>
    </citation>
    <scope>NUCLEOTIDE SEQUENCE [LARGE SCALE GENOMIC DNA]</scope>
    <source>
        <strain evidence="9 10">NSJ-29</strain>
    </source>
</reference>
<feature type="domain" description="ABC transmembrane type-1" evidence="8">
    <location>
        <begin position="75"/>
        <end position="264"/>
    </location>
</feature>
<feature type="transmembrane region" description="Helical" evidence="7">
    <location>
        <begin position="241"/>
        <end position="263"/>
    </location>
</feature>
<dbReference type="InterPro" id="IPR000515">
    <property type="entry name" value="MetI-like"/>
</dbReference>
<dbReference type="Pfam" id="PF00528">
    <property type="entry name" value="BPD_transp_1"/>
    <property type="match status" value="1"/>
</dbReference>